<sequence>MIDLSINTEKVLKWAAEDALDHKANLLILYPYRLKFQRYGEERPMVKKQLEAEAIEHFEKLKLSINILKKVPHTFMAEVGFETDRLEVHMQNADICLIVLSKDVAIAGVNDNDWNTFIKRVTIPIVLVP</sequence>
<evidence type="ECO:0000313" key="1">
    <source>
        <dbReference type="EMBL" id="GCC53476.1"/>
    </source>
</evidence>
<dbReference type="AlphaFoldDB" id="A0A401UF03"/>
<reference evidence="1 2" key="1">
    <citation type="submission" date="2018-11" db="EMBL/GenBank/DDBJ databases">
        <title>Chryseotalea sanarue gen. nov., sp., nov., a member of the family Cytophagaceae, isolated from a brackish lake in Hamamatsu Japan.</title>
        <authorList>
            <person name="Maejima Y."/>
            <person name="Iino T."/>
            <person name="Muraguchi Y."/>
            <person name="Fukuda K."/>
            <person name="Ohkuma M."/>
            <person name="Moriuchi R."/>
            <person name="Dohra H."/>
            <person name="Kimbara K."/>
            <person name="Shintani M."/>
        </authorList>
    </citation>
    <scope>NUCLEOTIDE SEQUENCE [LARGE SCALE GENOMIC DNA]</scope>
    <source>
        <strain evidence="1 2">Ys</strain>
    </source>
</reference>
<name>A0A401UF03_9BACT</name>
<evidence type="ECO:0000313" key="2">
    <source>
        <dbReference type="Proteomes" id="UP000288227"/>
    </source>
</evidence>
<organism evidence="1 2">
    <name type="scientific">Chryseotalea sanaruensis</name>
    <dbReference type="NCBI Taxonomy" id="2482724"/>
    <lineage>
        <taxon>Bacteria</taxon>
        <taxon>Pseudomonadati</taxon>
        <taxon>Bacteroidota</taxon>
        <taxon>Cytophagia</taxon>
        <taxon>Cytophagales</taxon>
        <taxon>Chryseotaleaceae</taxon>
        <taxon>Chryseotalea</taxon>
    </lineage>
</organism>
<proteinExistence type="predicted"/>
<accession>A0A401UF03</accession>
<protein>
    <recommendedName>
        <fullName evidence="3">Universal stress protein</fullName>
    </recommendedName>
</protein>
<dbReference type="EMBL" id="BHXQ01000008">
    <property type="protein sequence ID" value="GCC53476.1"/>
    <property type="molecule type" value="Genomic_DNA"/>
</dbReference>
<keyword evidence="2" id="KW-1185">Reference proteome</keyword>
<gene>
    <name evidence="1" type="ORF">SanaruYs_37210</name>
</gene>
<dbReference type="Proteomes" id="UP000288227">
    <property type="component" value="Unassembled WGS sequence"/>
</dbReference>
<comment type="caution">
    <text evidence="1">The sequence shown here is derived from an EMBL/GenBank/DDBJ whole genome shotgun (WGS) entry which is preliminary data.</text>
</comment>
<evidence type="ECO:0008006" key="3">
    <source>
        <dbReference type="Google" id="ProtNLM"/>
    </source>
</evidence>